<protein>
    <submittedName>
        <fullName evidence="1">Uncharacterized protein</fullName>
    </submittedName>
</protein>
<evidence type="ECO:0000313" key="1">
    <source>
        <dbReference type="EMBL" id="CUN39320.1"/>
    </source>
</evidence>
<gene>
    <name evidence="1" type="ORF">ERS852395_00177</name>
</gene>
<sequence length="120" mass="13086">MYSEIEAKVALAHCREGKKGYGVRFEKTSLGWKYDWAFKLSADRAKSEGYGSTKIVGTIYPDGEYSGCPYCKAKSFIVCGSCGKLNCNNTEEKVFTCGWCGAKGELIDYEGDGINSSGDV</sequence>
<dbReference type="EMBL" id="CYZA01000001">
    <property type="protein sequence ID" value="CUN39320.1"/>
    <property type="molecule type" value="Genomic_DNA"/>
</dbReference>
<dbReference type="AlphaFoldDB" id="A0A173WJU8"/>
<dbReference type="Proteomes" id="UP000095447">
    <property type="component" value="Unassembled WGS sequence"/>
</dbReference>
<accession>A0A173WJU8</accession>
<organism evidence="1 2">
    <name type="scientific">Blautia obeum</name>
    <dbReference type="NCBI Taxonomy" id="40520"/>
    <lineage>
        <taxon>Bacteria</taxon>
        <taxon>Bacillati</taxon>
        <taxon>Bacillota</taxon>
        <taxon>Clostridia</taxon>
        <taxon>Lachnospirales</taxon>
        <taxon>Lachnospiraceae</taxon>
        <taxon>Blautia</taxon>
    </lineage>
</organism>
<reference evidence="1 2" key="1">
    <citation type="submission" date="2015-09" db="EMBL/GenBank/DDBJ databases">
        <authorList>
            <consortium name="Pathogen Informatics"/>
        </authorList>
    </citation>
    <scope>NUCLEOTIDE SEQUENCE [LARGE SCALE GENOMIC DNA]</scope>
    <source>
        <strain evidence="1 2">2789STDY5608838</strain>
    </source>
</reference>
<name>A0A173WJU8_9FIRM</name>
<evidence type="ECO:0000313" key="2">
    <source>
        <dbReference type="Proteomes" id="UP000095447"/>
    </source>
</evidence>
<dbReference type="RefSeq" id="WP_055052454.1">
    <property type="nucleotide sequence ID" value="NZ_CYZA01000001.1"/>
</dbReference>
<proteinExistence type="predicted"/>